<proteinExistence type="predicted"/>
<comment type="caution">
    <text evidence="1">The sequence shown here is derived from an EMBL/GenBank/DDBJ whole genome shotgun (WGS) entry which is preliminary data.</text>
</comment>
<organism evidence="1 2">
    <name type="scientific">Levilactobacillus acidifarinae DSM 19394 = JCM 15949</name>
    <dbReference type="NCBI Taxonomy" id="1423715"/>
    <lineage>
        <taxon>Bacteria</taxon>
        <taxon>Bacillati</taxon>
        <taxon>Bacillota</taxon>
        <taxon>Bacilli</taxon>
        <taxon>Lactobacillales</taxon>
        <taxon>Lactobacillaceae</taxon>
        <taxon>Levilactobacillus</taxon>
    </lineage>
</organism>
<evidence type="ECO:0000313" key="1">
    <source>
        <dbReference type="EMBL" id="KRK96184.1"/>
    </source>
</evidence>
<gene>
    <name evidence="1" type="ORF">FD25_GL002650</name>
</gene>
<accession>A0A0R1LKT6</accession>
<protein>
    <submittedName>
        <fullName evidence="1">Uncharacterized protein</fullName>
    </submittedName>
</protein>
<sequence>MVSSTLKTLFTKMLTVTLFLLNAQVLQRSTGASAKANNDRQGIFNILYGKSLNHLKIGINPELTATEAKRAKNIENCE</sequence>
<evidence type="ECO:0000313" key="2">
    <source>
        <dbReference type="Proteomes" id="UP000051955"/>
    </source>
</evidence>
<dbReference type="Proteomes" id="UP000051955">
    <property type="component" value="Unassembled WGS sequence"/>
</dbReference>
<dbReference type="EMBL" id="AZDV01000005">
    <property type="protein sequence ID" value="KRK96184.1"/>
    <property type="molecule type" value="Genomic_DNA"/>
</dbReference>
<name>A0A0R1LKT6_9LACO</name>
<keyword evidence="2" id="KW-1185">Reference proteome</keyword>
<dbReference type="PATRIC" id="fig|1423715.3.peg.2733"/>
<dbReference type="AlphaFoldDB" id="A0A0R1LKT6"/>
<reference evidence="1 2" key="1">
    <citation type="journal article" date="2015" name="Genome Announc.">
        <title>Expanding the biotechnology potential of lactobacilli through comparative genomics of 213 strains and associated genera.</title>
        <authorList>
            <person name="Sun Z."/>
            <person name="Harris H.M."/>
            <person name="McCann A."/>
            <person name="Guo C."/>
            <person name="Argimon S."/>
            <person name="Zhang W."/>
            <person name="Yang X."/>
            <person name="Jeffery I.B."/>
            <person name="Cooney J.C."/>
            <person name="Kagawa T.F."/>
            <person name="Liu W."/>
            <person name="Song Y."/>
            <person name="Salvetti E."/>
            <person name="Wrobel A."/>
            <person name="Rasinkangas P."/>
            <person name="Parkhill J."/>
            <person name="Rea M.C."/>
            <person name="O'Sullivan O."/>
            <person name="Ritari J."/>
            <person name="Douillard F.P."/>
            <person name="Paul Ross R."/>
            <person name="Yang R."/>
            <person name="Briner A.E."/>
            <person name="Felis G.E."/>
            <person name="de Vos W.M."/>
            <person name="Barrangou R."/>
            <person name="Klaenhammer T.R."/>
            <person name="Caufield P.W."/>
            <person name="Cui Y."/>
            <person name="Zhang H."/>
            <person name="O'Toole P.W."/>
        </authorList>
    </citation>
    <scope>NUCLEOTIDE SEQUENCE [LARGE SCALE GENOMIC DNA]</scope>
    <source>
        <strain evidence="1 2">DSM 19394</strain>
    </source>
</reference>